<evidence type="ECO:0000313" key="2">
    <source>
        <dbReference type="EMBL" id="QRM16501.1"/>
    </source>
</evidence>
<dbReference type="EMBL" id="MW580850">
    <property type="protein sequence ID" value="QRM16501.1"/>
    <property type="molecule type" value="Genomic_DNA"/>
</dbReference>
<keyword evidence="1" id="KW-1133">Transmembrane helix</keyword>
<reference evidence="2" key="1">
    <citation type="journal article" date="2021" name="Microorganisms">
        <title>Genomes of Anguillid Herpesvirus 1 Strains Reveal Evolutionary Disparities and Low Genetic Diversity in the Genus Cyprinivirus.</title>
        <authorList>
            <person name="Donohoe O."/>
            <person name="Zhang H."/>
            <person name="Delrez N."/>
            <person name="Gao Y."/>
            <person name="Suarez N.M."/>
            <person name="Davison A.J."/>
            <person name="Vanderplasschen A."/>
        </authorList>
    </citation>
    <scope>NUCLEOTIDE SEQUENCE</scope>
    <source>
        <strain evidence="2">DK-2008-50-66-1</strain>
    </source>
</reference>
<feature type="transmembrane region" description="Helical" evidence="1">
    <location>
        <begin position="664"/>
        <end position="688"/>
    </location>
</feature>
<name>A0A8E5AMM2_9VIRU</name>
<keyword evidence="1" id="KW-0812">Transmembrane</keyword>
<reference evidence="2" key="2">
    <citation type="submission" date="2021-02" db="EMBL/GenBank/DDBJ databases">
        <authorList>
            <person name="Vanderplasschen A.F.C."/>
            <person name="Davison A.J."/>
        </authorList>
    </citation>
    <scope>NUCLEOTIDE SEQUENCE</scope>
    <source>
        <strain evidence="2">DK-2008-50-66-1</strain>
    </source>
</reference>
<proteinExistence type="predicted"/>
<gene>
    <name evidence="2" type="primary">ORF80</name>
</gene>
<sequence>MIKPLLSTAIAVAFLSKTFFPGCVSAHACQLCHDTPLLNNETYGPFVGEEWGSYGAAVPGWLRRTRNQSYYCYDWTQLLSEWRVMDEVGLWGTANGACVETPIVWPWPFRGWYCLDGAGNISPAAKFGHNNLGAKCVVLTDGGECGDGEGPVAPTHAPICPVTGQGYVTRPLDLFKCAMHPLYNKTTYAMGRTGQEWKQNPLLKATVNQYDSVRDQRSLLHYTMAFSRWAGKWWGTEEGKCFSEPKRGKLGMFRCKKWDGIYSKAARIGHDVFGRRCTAYQRQSSNCYVGKRQSANRFGYGSSWGFSHMPLCPATNMSTSATVVDLVPKLVNPVLIPENASYVKLDGGGEIRCWINCYDDEIPQRWDVTCRKQYADGWFGYEVGTETRTTLVDQSVDFCVRYDSIAVEGHLPKLECGAQLNIRKSARKDCADDPWTSPNGAEWKRFNDRCGAYSGDRVEIVLVTDFSGVGELYYRRDMLSAAQRLWAFLQPLPNANATMIHVTETGLNVRRSPTFLRLGVPTRLYHTDYGHYNYLGNKTNLSSIAETVDRVLSTKPTTKKLVLHLGSGLVGNRTLRANFTRGRTVIAALYNNPLGQPKNQASELAYDQYATKTLTATNNALVTERALAEVCAWLAALNPSPTTTTTTPTTQPEPTEAPGDEMSIVKIVCITMTVFLTVYALILGSFCISRFQKNRRAVAAAARELWIHNPLLSN</sequence>
<protein>
    <submittedName>
        <fullName evidence="2">Membrane protein ORF80</fullName>
    </submittedName>
</protein>
<accession>A0A8E5AMM2</accession>
<keyword evidence="1" id="KW-0472">Membrane</keyword>
<organism evidence="2">
    <name type="scientific">Anguillid herpesvirus 1</name>
    <dbReference type="NCBI Taxonomy" id="150286"/>
    <lineage>
        <taxon>Viruses</taxon>
        <taxon>Duplodnaviria</taxon>
        <taxon>Heunggongvirae</taxon>
        <taxon>Peploviricota</taxon>
        <taxon>Herviviricetes</taxon>
        <taxon>Herpesvirales</taxon>
        <taxon>Alloherpesviridae</taxon>
        <taxon>Cyvirus</taxon>
        <taxon>Cyvirus anguillidallo1</taxon>
    </lineage>
</organism>
<evidence type="ECO:0000256" key="1">
    <source>
        <dbReference type="SAM" id="Phobius"/>
    </source>
</evidence>